<feature type="compositionally biased region" description="Acidic residues" evidence="1">
    <location>
        <begin position="136"/>
        <end position="157"/>
    </location>
</feature>
<protein>
    <submittedName>
        <fullName evidence="2">Uncharacterized protein</fullName>
    </submittedName>
</protein>
<name>A0A225VW72_9STRA</name>
<evidence type="ECO:0000313" key="2">
    <source>
        <dbReference type="EMBL" id="OWZ09057.1"/>
    </source>
</evidence>
<feature type="region of interest" description="Disordered" evidence="1">
    <location>
        <begin position="136"/>
        <end position="165"/>
    </location>
</feature>
<feature type="compositionally biased region" description="Basic and acidic residues" evidence="1">
    <location>
        <begin position="268"/>
        <end position="287"/>
    </location>
</feature>
<sequence length="301" mass="33249">MPNVVAATTVTAIISAVDAGSKPAAAKPTTTKREAAPTTPRRSTKRKNRTESTVVEVPGSVRGSPEQSVSDLVDAITDGPEQPVPDILVADTRVPLDDYDSDHFISAFNRDCLFEPIAPDDVVGDEDTILFDEDIDEELNVSQEGEDDDSDTSDNDDFPFPVPVASGTVSGETLIVFDFDELAERGWETYDEHCSSGVFVDPALLYTGASGPNRAALAYAENPIAIFYFFLPTTFTKQLYSTIYQSVEMLQGYTFGVSRHCNGQCFHHTQDRDKNTREERDDLKDLVTEPLPQHKRNEQMR</sequence>
<evidence type="ECO:0000313" key="3">
    <source>
        <dbReference type="Proteomes" id="UP000198211"/>
    </source>
</evidence>
<evidence type="ECO:0000256" key="1">
    <source>
        <dbReference type="SAM" id="MobiDB-lite"/>
    </source>
</evidence>
<dbReference type="EMBL" id="NBNE01002929">
    <property type="protein sequence ID" value="OWZ09057.1"/>
    <property type="molecule type" value="Genomic_DNA"/>
</dbReference>
<reference evidence="3" key="1">
    <citation type="submission" date="2017-03" db="EMBL/GenBank/DDBJ databases">
        <title>Phytopthora megakarya and P. palmivora, two closely related causual agents of cacao black pod achieved similar genome size and gene model numbers by different mechanisms.</title>
        <authorList>
            <person name="Ali S."/>
            <person name="Shao J."/>
            <person name="Larry D.J."/>
            <person name="Kronmiller B."/>
            <person name="Shen D."/>
            <person name="Strem M.D."/>
            <person name="Melnick R.L."/>
            <person name="Guiltinan M.J."/>
            <person name="Tyler B.M."/>
            <person name="Meinhardt L.W."/>
            <person name="Bailey B.A."/>
        </authorList>
    </citation>
    <scope>NUCLEOTIDE SEQUENCE [LARGE SCALE GENOMIC DNA]</scope>
    <source>
        <strain evidence="3">zdho120</strain>
    </source>
</reference>
<keyword evidence="3" id="KW-1185">Reference proteome</keyword>
<comment type="caution">
    <text evidence="2">The sequence shown here is derived from an EMBL/GenBank/DDBJ whole genome shotgun (WGS) entry which is preliminary data.</text>
</comment>
<organism evidence="2 3">
    <name type="scientific">Phytophthora megakarya</name>
    <dbReference type="NCBI Taxonomy" id="4795"/>
    <lineage>
        <taxon>Eukaryota</taxon>
        <taxon>Sar</taxon>
        <taxon>Stramenopiles</taxon>
        <taxon>Oomycota</taxon>
        <taxon>Peronosporomycetes</taxon>
        <taxon>Peronosporales</taxon>
        <taxon>Peronosporaceae</taxon>
        <taxon>Phytophthora</taxon>
    </lineage>
</organism>
<dbReference type="OrthoDB" id="129087at2759"/>
<dbReference type="AlphaFoldDB" id="A0A225VW72"/>
<proteinExistence type="predicted"/>
<gene>
    <name evidence="2" type="ORF">PHMEG_00018302</name>
</gene>
<feature type="region of interest" description="Disordered" evidence="1">
    <location>
        <begin position="268"/>
        <end position="301"/>
    </location>
</feature>
<feature type="region of interest" description="Disordered" evidence="1">
    <location>
        <begin position="18"/>
        <end position="67"/>
    </location>
</feature>
<accession>A0A225VW72</accession>
<dbReference type="Proteomes" id="UP000198211">
    <property type="component" value="Unassembled WGS sequence"/>
</dbReference>